<dbReference type="PANTHER" id="PTHR10151:SF120">
    <property type="entry name" value="BIS(5'-ADENOSYL)-TRIPHOSPHATASE"/>
    <property type="match status" value="1"/>
</dbReference>
<dbReference type="GO" id="GO:0004035">
    <property type="term" value="F:alkaline phosphatase activity"/>
    <property type="evidence" value="ECO:0007669"/>
    <property type="project" value="UniProtKB-EC"/>
</dbReference>
<keyword evidence="4" id="KW-0862">Zinc</keyword>
<proteinExistence type="predicted"/>
<sequence>MALRTFRSVTLGAAALAAVMALPPAVLARPSAKPAPAPAAAVQPAAGAPKLIVAISIDQFSADLFAQYRSHFTGGLARLASGAVFPAGYQSHAATETCPGHSTILTGVHPARTGIIANTWIDQTVARAKKTVYCAEDEGRAAADPKDYIASVGHLLVPTLGERIKALWPASRNVAVSGKDRAALMMGGHVIDSVYWWKGAGFTSLDGRPLTPAAVNENKALGEVLAQGAPEFPLPEWCSAKARAVPLSSTFSVGTGRFALAAGDKTAFRTSPRLDRATIDLATELVDENKLGKGATPDVLSVSLSATDYVGHGYGTEGSEMCIQLQQLDLALGDFFVALDQRGIDYAVVLTADHGGFDMPERLGEQALPASHRVNKALLPEALSAAVAAKTGLDASGLVLSDGASGDIWLRRDLAPADKARALDALKAELLANPDVAAAFTADEIAAAPAGTGSPETWSLIARAKASFYKPRSGDVVLMLKRGVVPIPTPGPGFVATHGSPWDYDRRVPILFWRKGMTGFEQPSPVETVDIAPTLAALIGLPVPAGAFDGRCLDLDGGTGDTCGARP</sequence>
<comment type="cofactor">
    <cofactor evidence="4">
        <name>Zn(2+)</name>
        <dbReference type="ChEBI" id="CHEBI:29105"/>
    </cofactor>
    <text evidence="4">Binds 2 Zn(2+) ions.</text>
</comment>
<feature type="binding site" evidence="6">
    <location>
        <position position="118"/>
    </location>
    <ligand>
        <name>substrate</name>
    </ligand>
</feature>
<dbReference type="SUPFAM" id="SSF53649">
    <property type="entry name" value="Alkaline phosphatase-like"/>
    <property type="match status" value="1"/>
</dbReference>
<feature type="signal peptide" evidence="7">
    <location>
        <begin position="1"/>
        <end position="28"/>
    </location>
</feature>
<evidence type="ECO:0000313" key="9">
    <source>
        <dbReference type="Proteomes" id="UP000058012"/>
    </source>
</evidence>
<dbReference type="CDD" id="cd16016">
    <property type="entry name" value="AP-SPAP"/>
    <property type="match status" value="1"/>
</dbReference>
<gene>
    <name evidence="8" type="ORF">AQZ52_06440</name>
</gene>
<dbReference type="PANTHER" id="PTHR10151">
    <property type="entry name" value="ECTONUCLEOTIDE PYROPHOSPHATASE/PHOSPHODIESTERASE"/>
    <property type="match status" value="1"/>
</dbReference>
<keyword evidence="2 4" id="KW-0479">Metal-binding</keyword>
<organism evidence="8 9">
    <name type="scientific">Novosphingobium fuchskuhlense</name>
    <dbReference type="NCBI Taxonomy" id="1117702"/>
    <lineage>
        <taxon>Bacteria</taxon>
        <taxon>Pseudomonadati</taxon>
        <taxon>Pseudomonadota</taxon>
        <taxon>Alphaproteobacteria</taxon>
        <taxon>Sphingomonadales</taxon>
        <taxon>Sphingomonadaceae</taxon>
        <taxon>Novosphingobium</taxon>
    </lineage>
</organism>
<dbReference type="Gene3D" id="3.30.1360.150">
    <property type="match status" value="1"/>
</dbReference>
<dbReference type="InterPro" id="IPR026263">
    <property type="entry name" value="Alkaline_phosphatase_prok"/>
</dbReference>
<accession>A0A124JW08</accession>
<feature type="binding site" evidence="6">
    <location>
        <begin position="179"/>
        <end position="181"/>
    </location>
    <ligand>
        <name>substrate</name>
    </ligand>
</feature>
<dbReference type="GO" id="GO:0046872">
    <property type="term" value="F:metal ion binding"/>
    <property type="evidence" value="ECO:0007669"/>
    <property type="project" value="UniProtKB-KW"/>
</dbReference>
<evidence type="ECO:0000256" key="3">
    <source>
        <dbReference type="ARBA" id="ARBA00022729"/>
    </source>
</evidence>
<dbReference type="SMR" id="A0A124JW08"/>
<comment type="caution">
    <text evidence="8">The sequence shown here is derived from an EMBL/GenBank/DDBJ whole genome shotgun (WGS) entry which is preliminary data.</text>
</comment>
<dbReference type="InterPro" id="IPR017850">
    <property type="entry name" value="Alkaline_phosphatase_core_sf"/>
</dbReference>
<dbReference type="InterPro" id="IPR002591">
    <property type="entry name" value="Phosphodiest/P_Trfase"/>
</dbReference>
<comment type="catalytic activity">
    <reaction evidence="4">
        <text>a phosphate monoester + H2O = an alcohol + phosphate</text>
        <dbReference type="Rhea" id="RHEA:15017"/>
        <dbReference type="ChEBI" id="CHEBI:15377"/>
        <dbReference type="ChEBI" id="CHEBI:30879"/>
        <dbReference type="ChEBI" id="CHEBI:43474"/>
        <dbReference type="ChEBI" id="CHEBI:67140"/>
        <dbReference type="EC" id="3.1.3.1"/>
    </reaction>
</comment>
<keyword evidence="1 5" id="KW-0597">Phosphoprotein</keyword>
<evidence type="ECO:0000313" key="8">
    <source>
        <dbReference type="EMBL" id="KUR72845.1"/>
    </source>
</evidence>
<reference evidence="8 9" key="1">
    <citation type="submission" date="2015-10" db="EMBL/GenBank/DDBJ databases">
        <title>Draft genome sequence of Novosphingobium fuchskuhlense DSM 25065 isolated from a surface water sample of the southwest basin of Lake Grosse Fuchskuhle.</title>
        <authorList>
            <person name="Ruckert C."/>
            <person name="Winkler A."/>
            <person name="Glaeser J."/>
            <person name="Grossart H.-P."/>
            <person name="Kalinowski J."/>
            <person name="Glaeser S."/>
        </authorList>
    </citation>
    <scope>NUCLEOTIDE SEQUENCE [LARGE SCALE GENOMIC DNA]</scope>
    <source>
        <strain evidence="8 9">FNE08-7</strain>
    </source>
</reference>
<dbReference type="AlphaFoldDB" id="A0A124JW08"/>
<feature type="chain" id="PRO_5007174896" description="Alkaline phosphatase" evidence="7">
    <location>
        <begin position="29"/>
        <end position="567"/>
    </location>
</feature>
<dbReference type="RefSeq" id="WP_067907451.1">
    <property type="nucleotide sequence ID" value="NZ_KQ954244.1"/>
</dbReference>
<dbReference type="EMBL" id="LLZS01000003">
    <property type="protein sequence ID" value="KUR72845.1"/>
    <property type="molecule type" value="Genomic_DNA"/>
</dbReference>
<dbReference type="OrthoDB" id="9766127at2"/>
<dbReference type="PIRSF" id="PIRSF031924">
    <property type="entry name" value="Pi-irrepressible_AP"/>
    <property type="match status" value="1"/>
</dbReference>
<keyword evidence="9" id="KW-1185">Reference proteome</keyword>
<protein>
    <recommendedName>
        <fullName evidence="4">Alkaline phosphatase</fullName>
        <ecNumber evidence="4">3.1.3.1</ecNumber>
    </recommendedName>
</protein>
<name>A0A124JW08_9SPHN</name>
<dbReference type="EC" id="3.1.3.1" evidence="4"/>
<feature type="active site" description="Phosphothreonine intermediate" evidence="5">
    <location>
        <position position="97"/>
    </location>
</feature>
<evidence type="ECO:0000256" key="7">
    <source>
        <dbReference type="SAM" id="SignalP"/>
    </source>
</evidence>
<evidence type="ECO:0000256" key="4">
    <source>
        <dbReference type="PIRNR" id="PIRNR031924"/>
    </source>
</evidence>
<evidence type="ECO:0000256" key="1">
    <source>
        <dbReference type="ARBA" id="ARBA00022553"/>
    </source>
</evidence>
<comment type="function">
    <text evidence="4">Alkaline phosphatase with broad substrate specificity.</text>
</comment>
<evidence type="ECO:0000256" key="6">
    <source>
        <dbReference type="PIRSR" id="PIRSR031924-51"/>
    </source>
</evidence>
<evidence type="ECO:0000256" key="2">
    <source>
        <dbReference type="ARBA" id="ARBA00022723"/>
    </source>
</evidence>
<dbReference type="STRING" id="1117702.AQZ52_06440"/>
<dbReference type="Proteomes" id="UP000058012">
    <property type="component" value="Unassembled WGS sequence"/>
</dbReference>
<dbReference type="Pfam" id="PF01663">
    <property type="entry name" value="Phosphodiest"/>
    <property type="match status" value="1"/>
</dbReference>
<evidence type="ECO:0000256" key="5">
    <source>
        <dbReference type="PIRSR" id="PIRSR031924-50"/>
    </source>
</evidence>
<keyword evidence="3 7" id="KW-0732">Signal</keyword>
<dbReference type="Gene3D" id="3.40.720.10">
    <property type="entry name" value="Alkaline Phosphatase, subunit A"/>
    <property type="match status" value="1"/>
</dbReference>